<accession>G7DZ51</accession>
<dbReference type="InParanoid" id="G7DZ51"/>
<reference evidence="1 2" key="2">
    <citation type="journal article" date="2012" name="Open Biol.">
        <title>Characteristics of nucleosomes and linker DNA regions on the genome of the basidiomycete Mixia osmundae revealed by mono- and dinucleosome mapping.</title>
        <authorList>
            <person name="Nishida H."/>
            <person name="Kondo S."/>
            <person name="Matsumoto T."/>
            <person name="Suzuki Y."/>
            <person name="Yoshikawa H."/>
            <person name="Taylor T.D."/>
            <person name="Sugiyama J."/>
        </authorList>
    </citation>
    <scope>NUCLEOTIDE SEQUENCE [LARGE SCALE GENOMIC DNA]</scope>
    <source>
        <strain evidence="2">CBS 9802 / IAM 14324 / JCM 22182 / KY 12970</strain>
    </source>
</reference>
<keyword evidence="2" id="KW-1185">Reference proteome</keyword>
<sequence>MIRIDHLLPRESGGIGALSQIGLQRALPSCAQSEPAR</sequence>
<protein>
    <submittedName>
        <fullName evidence="1">Uncharacterized protein</fullName>
    </submittedName>
</protein>
<dbReference type="Proteomes" id="UP000009131">
    <property type="component" value="Unassembled WGS sequence"/>
</dbReference>
<name>G7DZ51_MIXOS</name>
<organism evidence="1 2">
    <name type="scientific">Mixia osmundae (strain CBS 9802 / IAM 14324 / JCM 22182 / KY 12970)</name>
    <dbReference type="NCBI Taxonomy" id="764103"/>
    <lineage>
        <taxon>Eukaryota</taxon>
        <taxon>Fungi</taxon>
        <taxon>Dikarya</taxon>
        <taxon>Basidiomycota</taxon>
        <taxon>Pucciniomycotina</taxon>
        <taxon>Mixiomycetes</taxon>
        <taxon>Mixiales</taxon>
        <taxon>Mixiaceae</taxon>
        <taxon>Mixia</taxon>
    </lineage>
</organism>
<dbReference type="HOGENOM" id="CLU_3351267_0_0_1"/>
<dbReference type="EMBL" id="BABT02000067">
    <property type="protein sequence ID" value="GAA95861.1"/>
    <property type="molecule type" value="Genomic_DNA"/>
</dbReference>
<proteinExistence type="predicted"/>
<evidence type="ECO:0000313" key="1">
    <source>
        <dbReference type="EMBL" id="GAA95861.1"/>
    </source>
</evidence>
<reference evidence="1 2" key="1">
    <citation type="journal article" date="2011" name="J. Gen. Appl. Microbiol.">
        <title>Draft genome sequencing of the enigmatic basidiomycete Mixia osmundae.</title>
        <authorList>
            <person name="Nishida H."/>
            <person name="Nagatsuka Y."/>
            <person name="Sugiyama J."/>
        </authorList>
    </citation>
    <scope>NUCLEOTIDE SEQUENCE [LARGE SCALE GENOMIC DNA]</scope>
    <source>
        <strain evidence="2">CBS 9802 / IAM 14324 / JCM 22182 / KY 12970</strain>
    </source>
</reference>
<evidence type="ECO:0000313" key="2">
    <source>
        <dbReference type="Proteomes" id="UP000009131"/>
    </source>
</evidence>
<gene>
    <name evidence="1" type="primary">Mo02518</name>
    <name evidence="1" type="ORF">E5Q_02518</name>
</gene>
<comment type="caution">
    <text evidence="1">The sequence shown here is derived from an EMBL/GenBank/DDBJ whole genome shotgun (WGS) entry which is preliminary data.</text>
</comment>
<dbReference type="AlphaFoldDB" id="G7DZ51"/>